<proteinExistence type="predicted"/>
<evidence type="ECO:0000313" key="3">
    <source>
        <dbReference type="Proteomes" id="UP000730481"/>
    </source>
</evidence>
<reference evidence="2" key="2">
    <citation type="submission" date="2020-02" db="EMBL/GenBank/DDBJ databases">
        <title>Identification and distribution of gene clusters putatively required for synthesis of sphingolipid metabolism inhibitors in phylogenetically diverse species of the filamentous fungus Fusarium.</title>
        <authorList>
            <person name="Kim H.-S."/>
            <person name="Busman M."/>
            <person name="Brown D.W."/>
            <person name="Divon H."/>
            <person name="Uhlig S."/>
            <person name="Proctor R.H."/>
        </authorList>
    </citation>
    <scope>NUCLEOTIDE SEQUENCE</scope>
    <source>
        <strain evidence="2">NRRL 25174</strain>
    </source>
</reference>
<accession>A0A9P5A6N6</accession>
<dbReference type="AlphaFoldDB" id="A0A9P5A6N6"/>
<reference evidence="2" key="1">
    <citation type="journal article" date="2017" name="Mycologia">
        <title>Fusarium algeriense, sp. nov., a novel toxigenic crown rot pathogen of durum wheat from Algeria is nested in the Fusarium burgessii species complex.</title>
        <authorList>
            <person name="Laraba I."/>
            <person name="Keddad A."/>
            <person name="Boureghda H."/>
            <person name="Abdallah N."/>
            <person name="Vaughan M.M."/>
            <person name="Proctor R.H."/>
            <person name="Busman M."/>
            <person name="O'Donnell K."/>
        </authorList>
    </citation>
    <scope>NUCLEOTIDE SEQUENCE</scope>
    <source>
        <strain evidence="2">NRRL 25174</strain>
    </source>
</reference>
<feature type="region of interest" description="Disordered" evidence="1">
    <location>
        <begin position="80"/>
        <end position="182"/>
    </location>
</feature>
<evidence type="ECO:0000313" key="2">
    <source>
        <dbReference type="EMBL" id="KAF4332482.1"/>
    </source>
</evidence>
<gene>
    <name evidence="2" type="ORF">FBEOM_13732</name>
</gene>
<comment type="caution">
    <text evidence="2">The sequence shown here is derived from an EMBL/GenBank/DDBJ whole genome shotgun (WGS) entry which is preliminary data.</text>
</comment>
<protein>
    <submittedName>
        <fullName evidence="2">Uncharacterized protein</fullName>
    </submittedName>
</protein>
<dbReference type="Proteomes" id="UP000730481">
    <property type="component" value="Unassembled WGS sequence"/>
</dbReference>
<feature type="compositionally biased region" description="Polar residues" evidence="1">
    <location>
        <begin position="132"/>
        <end position="158"/>
    </location>
</feature>
<evidence type="ECO:0000256" key="1">
    <source>
        <dbReference type="SAM" id="MobiDB-lite"/>
    </source>
</evidence>
<dbReference type="EMBL" id="PVQB02001068">
    <property type="protein sequence ID" value="KAF4332482.1"/>
    <property type="molecule type" value="Genomic_DNA"/>
</dbReference>
<name>A0A9P5A6N6_9HYPO</name>
<dbReference type="OrthoDB" id="3521097at2759"/>
<keyword evidence="3" id="KW-1185">Reference proteome</keyword>
<organism evidence="2 3">
    <name type="scientific">Fusarium beomiforme</name>
    <dbReference type="NCBI Taxonomy" id="44412"/>
    <lineage>
        <taxon>Eukaryota</taxon>
        <taxon>Fungi</taxon>
        <taxon>Dikarya</taxon>
        <taxon>Ascomycota</taxon>
        <taxon>Pezizomycotina</taxon>
        <taxon>Sordariomycetes</taxon>
        <taxon>Hypocreomycetidae</taxon>
        <taxon>Hypocreales</taxon>
        <taxon>Nectriaceae</taxon>
        <taxon>Fusarium</taxon>
        <taxon>Fusarium burgessii species complex</taxon>
    </lineage>
</organism>
<feature type="compositionally biased region" description="Basic and acidic residues" evidence="1">
    <location>
        <begin position="159"/>
        <end position="171"/>
    </location>
</feature>
<sequence length="252" mass="27452">MSPERQWHEIWKVLFKNTLPREGPYMGNTKEEIAGATIAICKKGSSRVVPGIIRSLGLPTEKGKAVQKLVEELFSGFEALSEPKPENPETQDSPSHDGAAASPVTPRGSEQESAMPIRLSPMAKSQDPCPTAENNPLENNHGQCSDISPRSSEYTSLRENSKGDDDREPHLHTKPSSTHHAIKPAAHNEELDAATVVRQSDTICTTPDIPSSLSELGIVHSPLASHFPYCYLQMCDTGGDVSLCSRDLFLTL</sequence>